<dbReference type="AlphaFoldDB" id="A0A101FFE2"/>
<evidence type="ECO:0000256" key="11">
    <source>
        <dbReference type="PIRSR" id="PIRSR601233-3"/>
    </source>
</evidence>
<evidence type="ECO:0000256" key="1">
    <source>
        <dbReference type="ARBA" id="ARBA00012726"/>
    </source>
</evidence>
<evidence type="ECO:0000313" key="12">
    <source>
        <dbReference type="EMBL" id="KUK35987.1"/>
    </source>
</evidence>
<dbReference type="EC" id="6.5.1.8" evidence="1"/>
<dbReference type="GO" id="GO:0170057">
    <property type="term" value="F:RNA ligase (GTP) activity"/>
    <property type="evidence" value="ECO:0007669"/>
    <property type="project" value="UniProtKB-EC"/>
</dbReference>
<comment type="caution">
    <text evidence="12">The sequence shown here is derived from an EMBL/GenBank/DDBJ whole genome shotgun (WGS) entry which is preliminary data.</text>
</comment>
<sequence length="413" mass="45743">MFVHYDPGKQQKPIKIWLEDLSQVDEGCLQQAVNLSNLPFVYKWPALMPDCHEGYGMPIGGVIATEGVIIPNAVGVDIGCGICFVRTGVPAALLKEVDTGGRGKLIQAVIGEILRAVPTGFAHHKRKMPCSVLDRVGDYLSGDLMVPELEPEIDSGYYQVGTLGGGNHFIEIQEDEHGLAGLMVHSGSRNFGYKICNHFNRVARNLNARMGSPVPPSFDLAYLPVDSREGRQYLAWMRLAQDFAKENRSLIMKRVQEIFCDYLSRYAGIQEVPLEPPVNCHHNYASREHHYGKELWVHRKGAIRAGRGEVGVIPGAMGSSSYVVEGLGNPESFCSCSHGAGRLYSRKKAKETYPVQQVIEDLKQRGVTLGKHKKGDVAEECRMAYKDIDFVLEQERDLVRPVLKLVTIGVVKG</sequence>
<evidence type="ECO:0000256" key="3">
    <source>
        <dbReference type="ARBA" id="ARBA00022723"/>
    </source>
</evidence>
<dbReference type="GO" id="GO:0006396">
    <property type="term" value="P:RNA processing"/>
    <property type="evidence" value="ECO:0007669"/>
    <property type="project" value="InterPro"/>
</dbReference>
<keyword evidence="6 10" id="KW-0342">GTP-binding</keyword>
<dbReference type="PATRIC" id="fig|85874.4.peg.772"/>
<feature type="binding site" evidence="11">
    <location>
        <position position="282"/>
    </location>
    <ligand>
        <name>Mn(2+)</name>
        <dbReference type="ChEBI" id="CHEBI:29035"/>
        <label>2</label>
    </ligand>
</feature>
<dbReference type="InterPro" id="IPR052915">
    <property type="entry name" value="RtcB-like"/>
</dbReference>
<evidence type="ECO:0000313" key="13">
    <source>
        <dbReference type="Proteomes" id="UP000053326"/>
    </source>
</evidence>
<feature type="binding site" evidence="11">
    <location>
        <position position="77"/>
    </location>
    <ligand>
        <name>Mn(2+)</name>
        <dbReference type="ChEBI" id="CHEBI:29035"/>
        <label>1</label>
    </ligand>
</feature>
<reference evidence="13" key="1">
    <citation type="journal article" date="2015" name="MBio">
        <title>Genome-Resolved Metagenomic Analysis Reveals Roles for Candidate Phyla and Other Microbial Community Members in Biogeochemical Transformations in Oil Reservoirs.</title>
        <authorList>
            <person name="Hu P."/>
            <person name="Tom L."/>
            <person name="Singh A."/>
            <person name="Thomas B.C."/>
            <person name="Baker B.J."/>
            <person name="Piceno Y.M."/>
            <person name="Andersen G.L."/>
            <person name="Banfield J.F."/>
        </authorList>
    </citation>
    <scope>NUCLEOTIDE SEQUENCE [LARGE SCALE GENOMIC DNA]</scope>
</reference>
<keyword evidence="5" id="KW-0692">RNA repair</keyword>
<proteinExistence type="predicted"/>
<feature type="binding site" evidence="10">
    <location>
        <begin position="167"/>
        <end position="171"/>
    </location>
    <ligand>
        <name>GMP</name>
        <dbReference type="ChEBI" id="CHEBI:58115"/>
    </ligand>
</feature>
<evidence type="ECO:0000256" key="5">
    <source>
        <dbReference type="ARBA" id="ARBA00022800"/>
    </source>
</evidence>
<gene>
    <name evidence="12" type="ORF">XD66_1304</name>
</gene>
<dbReference type="EMBL" id="LGFO01000194">
    <property type="protein sequence ID" value="KUK35987.1"/>
    <property type="molecule type" value="Genomic_DNA"/>
</dbReference>
<accession>A0A101FFE2</accession>
<dbReference type="InterPro" id="IPR001233">
    <property type="entry name" value="RtcB"/>
</dbReference>
<evidence type="ECO:0000256" key="6">
    <source>
        <dbReference type="ARBA" id="ARBA00023134"/>
    </source>
</evidence>
<comment type="cofactor">
    <cofactor evidence="11">
        <name>Mn(2+)</name>
        <dbReference type="ChEBI" id="CHEBI:29035"/>
    </cofactor>
    <text evidence="11">Binds 2 manganese ions per subunit.</text>
</comment>
<dbReference type="Pfam" id="PF01139">
    <property type="entry name" value="RtcB"/>
    <property type="match status" value="1"/>
</dbReference>
<dbReference type="Proteomes" id="UP000053326">
    <property type="component" value="Unassembled WGS sequence"/>
</dbReference>
<dbReference type="PANTHER" id="PTHR43749">
    <property type="entry name" value="RNA-SPLICING LIGASE RTCB"/>
    <property type="match status" value="1"/>
</dbReference>
<keyword evidence="7 11" id="KW-0464">Manganese</keyword>
<protein>
    <recommendedName>
        <fullName evidence="1">3'-phosphate/5'-hydroxy nucleic acid ligase</fullName>
        <ecNumber evidence="1">6.5.1.8</ecNumber>
    </recommendedName>
</protein>
<feature type="binding site" evidence="11">
    <location>
        <position position="185"/>
    </location>
    <ligand>
        <name>Mn(2+)</name>
        <dbReference type="ChEBI" id="CHEBI:29035"/>
        <label>2</label>
    </ligand>
</feature>
<feature type="binding site" evidence="10">
    <location>
        <position position="321"/>
    </location>
    <ligand>
        <name>GMP</name>
        <dbReference type="ChEBI" id="CHEBI:58115"/>
    </ligand>
</feature>
<feature type="binding site" evidence="10">
    <location>
        <position position="412"/>
    </location>
    <ligand>
        <name>GMP</name>
        <dbReference type="ChEBI" id="CHEBI:58115"/>
    </ligand>
</feature>
<feature type="binding site" evidence="11">
    <location>
        <position position="168"/>
    </location>
    <ligand>
        <name>Mn(2+)</name>
        <dbReference type="ChEBI" id="CHEBI:29035"/>
        <label>1</label>
    </ligand>
</feature>
<dbReference type="InterPro" id="IPR036025">
    <property type="entry name" value="RtcB-like_sf"/>
</dbReference>
<organism evidence="12 13">
    <name type="scientific">Thermacetogenium phaeum</name>
    <dbReference type="NCBI Taxonomy" id="85874"/>
    <lineage>
        <taxon>Bacteria</taxon>
        <taxon>Bacillati</taxon>
        <taxon>Bacillota</taxon>
        <taxon>Clostridia</taxon>
        <taxon>Thermoanaerobacterales</taxon>
        <taxon>Thermoanaerobacteraceae</taxon>
        <taxon>Thermacetogenium</taxon>
    </lineage>
</organism>
<evidence type="ECO:0000256" key="9">
    <source>
        <dbReference type="PIRSR" id="PIRSR601233-1"/>
    </source>
</evidence>
<dbReference type="GO" id="GO:0005525">
    <property type="term" value="F:GTP binding"/>
    <property type="evidence" value="ECO:0007669"/>
    <property type="project" value="UniProtKB-KW"/>
</dbReference>
<keyword evidence="3 11" id="KW-0479">Metal-binding</keyword>
<dbReference type="PANTHER" id="PTHR43749:SF2">
    <property type="entry name" value="RNA-SPLICING LIGASE RTCB"/>
    <property type="match status" value="1"/>
</dbReference>
<feature type="binding site" evidence="10">
    <location>
        <begin position="314"/>
        <end position="317"/>
    </location>
    <ligand>
        <name>GMP</name>
        <dbReference type="ChEBI" id="CHEBI:58115"/>
    </ligand>
</feature>
<keyword evidence="4 10" id="KW-0547">Nucleotide-binding</keyword>
<dbReference type="GO" id="GO:0003909">
    <property type="term" value="F:DNA ligase activity"/>
    <property type="evidence" value="ECO:0007669"/>
    <property type="project" value="TreeGrafter"/>
</dbReference>
<feature type="binding site" evidence="10">
    <location>
        <begin position="338"/>
        <end position="341"/>
    </location>
    <ligand>
        <name>GMP</name>
        <dbReference type="ChEBI" id="CHEBI:58115"/>
    </ligand>
</feature>
<feature type="binding site" evidence="10">
    <location>
        <begin position="282"/>
        <end position="283"/>
    </location>
    <ligand>
        <name>GMP</name>
        <dbReference type="ChEBI" id="CHEBI:58115"/>
    </ligand>
</feature>
<name>A0A101FFE2_9THEO</name>
<keyword evidence="2" id="KW-0436">Ligase</keyword>
<evidence type="ECO:0000256" key="8">
    <source>
        <dbReference type="ARBA" id="ARBA00047746"/>
    </source>
</evidence>
<feature type="active site" description="GMP-histidine intermediate" evidence="9">
    <location>
        <position position="338"/>
    </location>
</feature>
<dbReference type="GO" id="GO:0042245">
    <property type="term" value="P:RNA repair"/>
    <property type="evidence" value="ECO:0007669"/>
    <property type="project" value="UniProtKB-KW"/>
</dbReference>
<evidence type="ECO:0000256" key="7">
    <source>
        <dbReference type="ARBA" id="ARBA00023211"/>
    </source>
</evidence>
<evidence type="ECO:0000256" key="10">
    <source>
        <dbReference type="PIRSR" id="PIRSR601233-2"/>
    </source>
</evidence>
<comment type="catalytic activity">
    <reaction evidence="8">
        <text>a 3'-end 3'-phospho-ribonucleotide-RNA + a 5'-end dephospho-ribonucleoside-RNA + GTP = a ribonucleotidyl-ribonucleotide-RNA + GMP + diphosphate</text>
        <dbReference type="Rhea" id="RHEA:68076"/>
        <dbReference type="Rhea" id="RHEA-COMP:10463"/>
        <dbReference type="Rhea" id="RHEA-COMP:13936"/>
        <dbReference type="Rhea" id="RHEA-COMP:17355"/>
        <dbReference type="ChEBI" id="CHEBI:33019"/>
        <dbReference type="ChEBI" id="CHEBI:37565"/>
        <dbReference type="ChEBI" id="CHEBI:58115"/>
        <dbReference type="ChEBI" id="CHEBI:83062"/>
        <dbReference type="ChEBI" id="CHEBI:138284"/>
        <dbReference type="ChEBI" id="CHEBI:173118"/>
        <dbReference type="EC" id="6.5.1.8"/>
    </reaction>
</comment>
<dbReference type="GO" id="GO:0006281">
    <property type="term" value="P:DNA repair"/>
    <property type="evidence" value="ECO:0007669"/>
    <property type="project" value="TreeGrafter"/>
</dbReference>
<evidence type="ECO:0000256" key="4">
    <source>
        <dbReference type="ARBA" id="ARBA00022741"/>
    </source>
</evidence>
<dbReference type="Gene3D" id="3.90.1860.10">
    <property type="entry name" value="tRNA-splicing ligase RtcB"/>
    <property type="match status" value="1"/>
</dbReference>
<evidence type="ECO:0000256" key="2">
    <source>
        <dbReference type="ARBA" id="ARBA00022598"/>
    </source>
</evidence>
<dbReference type="GO" id="GO:0030145">
    <property type="term" value="F:manganese ion binding"/>
    <property type="evidence" value="ECO:0007669"/>
    <property type="project" value="TreeGrafter"/>
</dbReference>
<dbReference type="SUPFAM" id="SSF103365">
    <property type="entry name" value="Hypothetical protein PH1602"/>
    <property type="match status" value="1"/>
</dbReference>